<evidence type="ECO:0000313" key="9">
    <source>
        <dbReference type="EMBL" id="MBR7800139.1"/>
    </source>
</evidence>
<dbReference type="InterPro" id="IPR050351">
    <property type="entry name" value="BphY/WalK/GraS-like"/>
</dbReference>
<feature type="domain" description="Histidine kinase" evidence="8">
    <location>
        <begin position="12"/>
        <end position="223"/>
    </location>
</feature>
<name>A0A941DZ44_9BURK</name>
<keyword evidence="4" id="KW-0547">Nucleotide-binding</keyword>
<organism evidence="9 10">
    <name type="scientific">Undibacterium fentianense</name>
    <dbReference type="NCBI Taxonomy" id="2828728"/>
    <lineage>
        <taxon>Bacteria</taxon>
        <taxon>Pseudomonadati</taxon>
        <taxon>Pseudomonadota</taxon>
        <taxon>Betaproteobacteria</taxon>
        <taxon>Burkholderiales</taxon>
        <taxon>Oxalobacteraceae</taxon>
        <taxon>Undibacterium</taxon>
    </lineage>
</organism>
<evidence type="ECO:0000256" key="2">
    <source>
        <dbReference type="ARBA" id="ARBA00012438"/>
    </source>
</evidence>
<dbReference type="Gene3D" id="3.30.565.10">
    <property type="entry name" value="Histidine kinase-like ATPase, C-terminal domain"/>
    <property type="match status" value="1"/>
</dbReference>
<dbReference type="SMART" id="SM00387">
    <property type="entry name" value="HATPase_c"/>
    <property type="match status" value="1"/>
</dbReference>
<keyword evidence="10" id="KW-1185">Reference proteome</keyword>
<evidence type="ECO:0000256" key="6">
    <source>
        <dbReference type="ARBA" id="ARBA00022840"/>
    </source>
</evidence>
<dbReference type="PANTHER" id="PTHR42878:SF7">
    <property type="entry name" value="SENSOR HISTIDINE KINASE GLRK"/>
    <property type="match status" value="1"/>
</dbReference>
<evidence type="ECO:0000256" key="3">
    <source>
        <dbReference type="ARBA" id="ARBA00022679"/>
    </source>
</evidence>
<dbReference type="GO" id="GO:0000156">
    <property type="term" value="F:phosphorelay response regulator activity"/>
    <property type="evidence" value="ECO:0007669"/>
    <property type="project" value="TreeGrafter"/>
</dbReference>
<dbReference type="InterPro" id="IPR003594">
    <property type="entry name" value="HATPase_dom"/>
</dbReference>
<dbReference type="AlphaFoldDB" id="A0A941DZ44"/>
<protein>
    <recommendedName>
        <fullName evidence="2">histidine kinase</fullName>
        <ecNumber evidence="2">2.7.13.3</ecNumber>
    </recommendedName>
</protein>
<dbReference type="Pfam" id="PF02518">
    <property type="entry name" value="HATPase_c"/>
    <property type="match status" value="1"/>
</dbReference>
<keyword evidence="5" id="KW-0418">Kinase</keyword>
<dbReference type="PROSITE" id="PS50109">
    <property type="entry name" value="HIS_KIN"/>
    <property type="match status" value="1"/>
</dbReference>
<reference evidence="9" key="1">
    <citation type="submission" date="2021-04" db="EMBL/GenBank/DDBJ databases">
        <title>novel species isolated from subtropical streams in China.</title>
        <authorList>
            <person name="Lu H."/>
        </authorList>
    </citation>
    <scope>NUCLEOTIDE SEQUENCE</scope>
    <source>
        <strain evidence="9">FT137W</strain>
    </source>
</reference>
<evidence type="ECO:0000256" key="1">
    <source>
        <dbReference type="ARBA" id="ARBA00000085"/>
    </source>
</evidence>
<keyword evidence="6" id="KW-0067">ATP-binding</keyword>
<comment type="catalytic activity">
    <reaction evidence="1">
        <text>ATP + protein L-histidine = ADP + protein N-phospho-L-histidine.</text>
        <dbReference type="EC" id="2.7.13.3"/>
    </reaction>
</comment>
<proteinExistence type="predicted"/>
<dbReference type="InterPro" id="IPR004358">
    <property type="entry name" value="Sig_transdc_His_kin-like_C"/>
</dbReference>
<gene>
    <name evidence="9" type="ORF">KDM90_09020</name>
</gene>
<dbReference type="EC" id="2.7.13.3" evidence="2"/>
<dbReference type="EMBL" id="JAGSPJ010000003">
    <property type="protein sequence ID" value="MBR7800139.1"/>
    <property type="molecule type" value="Genomic_DNA"/>
</dbReference>
<comment type="caution">
    <text evidence="9">The sequence shown here is derived from an EMBL/GenBank/DDBJ whole genome shotgun (WGS) entry which is preliminary data.</text>
</comment>
<keyword evidence="7" id="KW-0902">Two-component regulatory system</keyword>
<dbReference type="InterPro" id="IPR036890">
    <property type="entry name" value="HATPase_C_sf"/>
</dbReference>
<dbReference type="GO" id="GO:0030295">
    <property type="term" value="F:protein kinase activator activity"/>
    <property type="evidence" value="ECO:0007669"/>
    <property type="project" value="TreeGrafter"/>
</dbReference>
<sequence>MSAQDFSVIAALCIHDVKNDLAQLAADAERRQDAIAQEMAMRSSETLTRLLCFYKSQTGQLHLELVDQAPQELVADLLAQHASHLRSRPHIRIETELALAPSVWFYDKILLQMLLANALQNALRFAKNKITIRVATVAQKDDPTKEGLQIQIEDDGAGFPATMLGQNQETLPTNSPITRDGTGLGLNLAREILKKHHNGNDCGQLDLFNRTSNGGAVFQITIP</sequence>
<dbReference type="PRINTS" id="PR00344">
    <property type="entry name" value="BCTRLSENSOR"/>
</dbReference>
<dbReference type="Proteomes" id="UP000678545">
    <property type="component" value="Unassembled WGS sequence"/>
</dbReference>
<accession>A0A941DZ44</accession>
<keyword evidence="3" id="KW-0808">Transferase</keyword>
<evidence type="ECO:0000313" key="10">
    <source>
        <dbReference type="Proteomes" id="UP000678545"/>
    </source>
</evidence>
<evidence type="ECO:0000256" key="5">
    <source>
        <dbReference type="ARBA" id="ARBA00022777"/>
    </source>
</evidence>
<evidence type="ECO:0000259" key="8">
    <source>
        <dbReference type="PROSITE" id="PS50109"/>
    </source>
</evidence>
<dbReference type="GO" id="GO:0005524">
    <property type="term" value="F:ATP binding"/>
    <property type="evidence" value="ECO:0007669"/>
    <property type="project" value="UniProtKB-KW"/>
</dbReference>
<dbReference type="GO" id="GO:0007234">
    <property type="term" value="P:osmosensory signaling via phosphorelay pathway"/>
    <property type="evidence" value="ECO:0007669"/>
    <property type="project" value="TreeGrafter"/>
</dbReference>
<evidence type="ECO:0000256" key="7">
    <source>
        <dbReference type="ARBA" id="ARBA00023012"/>
    </source>
</evidence>
<evidence type="ECO:0000256" key="4">
    <source>
        <dbReference type="ARBA" id="ARBA00022741"/>
    </source>
</evidence>
<dbReference type="InterPro" id="IPR005467">
    <property type="entry name" value="His_kinase_dom"/>
</dbReference>
<dbReference type="SUPFAM" id="SSF55874">
    <property type="entry name" value="ATPase domain of HSP90 chaperone/DNA topoisomerase II/histidine kinase"/>
    <property type="match status" value="1"/>
</dbReference>
<dbReference type="GO" id="GO:0004673">
    <property type="term" value="F:protein histidine kinase activity"/>
    <property type="evidence" value="ECO:0007669"/>
    <property type="project" value="UniProtKB-EC"/>
</dbReference>
<dbReference type="RefSeq" id="WP_212675270.1">
    <property type="nucleotide sequence ID" value="NZ_JAGSPJ010000003.1"/>
</dbReference>
<dbReference type="PANTHER" id="PTHR42878">
    <property type="entry name" value="TWO-COMPONENT HISTIDINE KINASE"/>
    <property type="match status" value="1"/>
</dbReference>